<feature type="signal peptide" evidence="1">
    <location>
        <begin position="1"/>
        <end position="16"/>
    </location>
</feature>
<dbReference type="OrthoDB" id="128648at2759"/>
<protein>
    <submittedName>
        <fullName evidence="2">RxLR effector protein</fullName>
    </submittedName>
</protein>
<dbReference type="Proteomes" id="UP000198211">
    <property type="component" value="Unassembled WGS sequence"/>
</dbReference>
<evidence type="ECO:0000256" key="1">
    <source>
        <dbReference type="SAM" id="SignalP"/>
    </source>
</evidence>
<sequence length="293" mass="33082">MSLLLVVVGITISVAADPKINGQHPSLFNVEDNGSPSQRMLRSYTIENVEERGIPGWNTVKLNLWLRNGKSVDDALTTLRLGEKLDDIVANPKLKVLVKYDKMLSEKYPDNPAPLIKMLSSRYGDDVVAMTLLSARQIENTKDIAKKLHFQQMESWMTRGDSADEVFKLLKISDEGPKFVESQKLSILAGYMDYVSIAKPQEKMDFFTTLRNGFGGDKKFAIVVSQAVDEAYTDASLMQNMLFQSWHANKIKPTNLLEDIFKINPASAGAQEKSIVNRYTEYYQKFNNNAFTH</sequence>
<evidence type="ECO:0000313" key="2">
    <source>
        <dbReference type="EMBL" id="OWZ16477.1"/>
    </source>
</evidence>
<gene>
    <name evidence="2" type="ORF">PHMEG_0009725</name>
</gene>
<keyword evidence="3" id="KW-1185">Reference proteome</keyword>
<dbReference type="EMBL" id="NBNE01000927">
    <property type="protein sequence ID" value="OWZ16477.1"/>
    <property type="molecule type" value="Genomic_DNA"/>
</dbReference>
<organism evidence="2 3">
    <name type="scientific">Phytophthora megakarya</name>
    <dbReference type="NCBI Taxonomy" id="4795"/>
    <lineage>
        <taxon>Eukaryota</taxon>
        <taxon>Sar</taxon>
        <taxon>Stramenopiles</taxon>
        <taxon>Oomycota</taxon>
        <taxon>Peronosporomycetes</taxon>
        <taxon>Peronosporales</taxon>
        <taxon>Peronosporaceae</taxon>
        <taxon>Phytophthora</taxon>
    </lineage>
</organism>
<comment type="caution">
    <text evidence="2">The sequence shown here is derived from an EMBL/GenBank/DDBJ whole genome shotgun (WGS) entry which is preliminary data.</text>
</comment>
<proteinExistence type="predicted"/>
<feature type="chain" id="PRO_5013234356" evidence="1">
    <location>
        <begin position="17"/>
        <end position="293"/>
    </location>
</feature>
<accession>A0A225WHJ1</accession>
<name>A0A225WHJ1_9STRA</name>
<evidence type="ECO:0000313" key="3">
    <source>
        <dbReference type="Proteomes" id="UP000198211"/>
    </source>
</evidence>
<dbReference type="AlphaFoldDB" id="A0A225WHJ1"/>
<reference evidence="3" key="1">
    <citation type="submission" date="2017-03" db="EMBL/GenBank/DDBJ databases">
        <title>Phytopthora megakarya and P. palmivora, two closely related causual agents of cacao black pod achieved similar genome size and gene model numbers by different mechanisms.</title>
        <authorList>
            <person name="Ali S."/>
            <person name="Shao J."/>
            <person name="Larry D.J."/>
            <person name="Kronmiller B."/>
            <person name="Shen D."/>
            <person name="Strem M.D."/>
            <person name="Melnick R.L."/>
            <person name="Guiltinan M.J."/>
            <person name="Tyler B.M."/>
            <person name="Meinhardt L.W."/>
            <person name="Bailey B.A."/>
        </authorList>
    </citation>
    <scope>NUCLEOTIDE SEQUENCE [LARGE SCALE GENOMIC DNA]</scope>
    <source>
        <strain evidence="3">zdho120</strain>
    </source>
</reference>
<keyword evidence="1" id="KW-0732">Signal</keyword>